<evidence type="ECO:0000256" key="2">
    <source>
        <dbReference type="SAM" id="Phobius"/>
    </source>
</evidence>
<dbReference type="Proteomes" id="UP000664109">
    <property type="component" value="Unassembled WGS sequence"/>
</dbReference>
<evidence type="ECO:0000256" key="1">
    <source>
        <dbReference type="SAM" id="MobiDB-lite"/>
    </source>
</evidence>
<dbReference type="EMBL" id="JAFEJA010000001">
    <property type="protein sequence ID" value="MBM9619770.1"/>
    <property type="molecule type" value="Genomic_DNA"/>
</dbReference>
<feature type="compositionally biased region" description="Low complexity" evidence="1">
    <location>
        <begin position="137"/>
        <end position="149"/>
    </location>
</feature>
<comment type="caution">
    <text evidence="3">The sequence shown here is derived from an EMBL/GenBank/DDBJ whole genome shotgun (WGS) entry which is preliminary data.</text>
</comment>
<feature type="compositionally biased region" description="Gly residues" evidence="1">
    <location>
        <begin position="191"/>
        <end position="204"/>
    </location>
</feature>
<feature type="compositionally biased region" description="Basic and acidic residues" evidence="1">
    <location>
        <begin position="236"/>
        <end position="261"/>
    </location>
</feature>
<feature type="transmembrane region" description="Helical" evidence="2">
    <location>
        <begin position="104"/>
        <end position="127"/>
    </location>
</feature>
<sequence length="342" mass="34127">MADERYEWLDRDAAEQLLRGEPVRAADEHARVQAARLGAALRGAGAYRHRFDDGELPGEAAALAAFRKARGDAAAPAGDSIGTVTVTRGGVPVRGLRFGRPLRFGIAAALAGCALGGVAVAAGTGVLPPPFHRDHAPVPASSVTAAATPGPLETRSPEGEAGDGSPKPPGSVSPPPSPPAASGGPTRTAPGDGGVTGTPDGTGGSDAAPTTPGSSPGKDSDVRRRIVETCKAYRSGRIDPERRKRLEELADGPDGVKKFCDRVLGGDSSGDGWGDGDQGDDDRDSGGSGNGKGGSGSGSGSGKDGNVSLTPPDPLRIAPELVPSPPRDTVAALASAAATPLL</sequence>
<feature type="compositionally biased region" description="Pro residues" evidence="1">
    <location>
        <begin position="166"/>
        <end position="179"/>
    </location>
</feature>
<feature type="compositionally biased region" description="Gly residues" evidence="1">
    <location>
        <begin position="286"/>
        <end position="303"/>
    </location>
</feature>
<organism evidence="3 4">
    <name type="scientific">Streptomyces zhihengii</name>
    <dbReference type="NCBI Taxonomy" id="1818004"/>
    <lineage>
        <taxon>Bacteria</taxon>
        <taxon>Bacillati</taxon>
        <taxon>Actinomycetota</taxon>
        <taxon>Actinomycetes</taxon>
        <taxon>Kitasatosporales</taxon>
        <taxon>Streptomycetaceae</taxon>
        <taxon>Streptomyces</taxon>
    </lineage>
</organism>
<feature type="compositionally biased region" description="Low complexity" evidence="1">
    <location>
        <begin position="180"/>
        <end position="190"/>
    </location>
</feature>
<reference evidence="3 4" key="1">
    <citation type="journal article" date="2016" name="Arch. Microbiol.">
        <title>Streptomyces zhihengii sp. nov., isolated from rhizospheric soil of Psammosilene tunicoides.</title>
        <authorList>
            <person name="Huang M.J."/>
            <person name="Fei J.J."/>
            <person name="Salam N."/>
            <person name="Kim C.J."/>
            <person name="Hozzein W.N."/>
            <person name="Xiao M."/>
            <person name="Huang H.Q."/>
            <person name="Li W.J."/>
        </authorList>
    </citation>
    <scope>NUCLEOTIDE SEQUENCE [LARGE SCALE GENOMIC DNA]</scope>
    <source>
        <strain evidence="3 4">YIM T102</strain>
    </source>
</reference>
<keyword evidence="4" id="KW-1185">Reference proteome</keyword>
<keyword evidence="2" id="KW-0472">Membrane</keyword>
<evidence type="ECO:0008006" key="5">
    <source>
        <dbReference type="Google" id="ProtNLM"/>
    </source>
</evidence>
<proteinExistence type="predicted"/>
<accession>A0ABS2UST3</accession>
<gene>
    <name evidence="3" type="ORF">JE024_13690</name>
</gene>
<feature type="region of interest" description="Disordered" evidence="1">
    <location>
        <begin position="132"/>
        <end position="329"/>
    </location>
</feature>
<dbReference type="RefSeq" id="WP_205373865.1">
    <property type="nucleotide sequence ID" value="NZ_JAFEJA010000001.1"/>
</dbReference>
<feature type="compositionally biased region" description="Basic and acidic residues" evidence="1">
    <location>
        <begin position="218"/>
        <end position="228"/>
    </location>
</feature>
<feature type="compositionally biased region" description="Gly residues" evidence="1">
    <location>
        <begin position="267"/>
        <end position="276"/>
    </location>
</feature>
<evidence type="ECO:0000313" key="3">
    <source>
        <dbReference type="EMBL" id="MBM9619770.1"/>
    </source>
</evidence>
<name>A0ABS2UST3_9ACTN</name>
<evidence type="ECO:0000313" key="4">
    <source>
        <dbReference type="Proteomes" id="UP000664109"/>
    </source>
</evidence>
<keyword evidence="2" id="KW-0812">Transmembrane</keyword>
<keyword evidence="2" id="KW-1133">Transmembrane helix</keyword>
<protein>
    <recommendedName>
        <fullName evidence="5">Extensin</fullName>
    </recommendedName>
</protein>